<protein>
    <submittedName>
        <fullName evidence="2">Uncharacterized protein</fullName>
    </submittedName>
</protein>
<feature type="non-terminal residue" evidence="2">
    <location>
        <position position="98"/>
    </location>
</feature>
<dbReference type="AlphaFoldDB" id="A0A1D3D710"/>
<organism evidence="2 3">
    <name type="scientific">Cyclospora cayetanensis</name>
    <dbReference type="NCBI Taxonomy" id="88456"/>
    <lineage>
        <taxon>Eukaryota</taxon>
        <taxon>Sar</taxon>
        <taxon>Alveolata</taxon>
        <taxon>Apicomplexa</taxon>
        <taxon>Conoidasida</taxon>
        <taxon>Coccidia</taxon>
        <taxon>Eucoccidiorida</taxon>
        <taxon>Eimeriorina</taxon>
        <taxon>Eimeriidae</taxon>
        <taxon>Cyclospora</taxon>
    </lineage>
</organism>
<dbReference type="InParanoid" id="A0A1D3D710"/>
<gene>
    <name evidence="2" type="ORF">cyc_07386</name>
</gene>
<keyword evidence="3" id="KW-1185">Reference proteome</keyword>
<evidence type="ECO:0000313" key="3">
    <source>
        <dbReference type="Proteomes" id="UP000095192"/>
    </source>
</evidence>
<accession>A0A1D3D710</accession>
<proteinExistence type="predicted"/>
<reference evidence="2 3" key="1">
    <citation type="journal article" date="2016" name="BMC Genomics">
        <title>Comparative genomics reveals Cyclospora cayetanensis possesses coccidia-like metabolism and invasion components but unique surface antigens.</title>
        <authorList>
            <person name="Liu S."/>
            <person name="Wang L."/>
            <person name="Zheng H."/>
            <person name="Xu Z."/>
            <person name="Roellig D.M."/>
            <person name="Li N."/>
            <person name="Frace M.A."/>
            <person name="Tang K."/>
            <person name="Arrowood M.J."/>
            <person name="Moss D.M."/>
            <person name="Zhang L."/>
            <person name="Feng Y."/>
            <person name="Xiao L."/>
        </authorList>
    </citation>
    <scope>NUCLEOTIDE SEQUENCE [LARGE SCALE GENOMIC DNA]</scope>
    <source>
        <strain evidence="2 3">CHN_HEN01</strain>
    </source>
</reference>
<evidence type="ECO:0000256" key="1">
    <source>
        <dbReference type="SAM" id="MobiDB-lite"/>
    </source>
</evidence>
<dbReference type="EMBL" id="JROU02000463">
    <property type="protein sequence ID" value="OEH79229.1"/>
    <property type="molecule type" value="Genomic_DNA"/>
</dbReference>
<comment type="caution">
    <text evidence="2">The sequence shown here is derived from an EMBL/GenBank/DDBJ whole genome shotgun (WGS) entry which is preliminary data.</text>
</comment>
<evidence type="ECO:0000313" key="2">
    <source>
        <dbReference type="EMBL" id="OEH79229.1"/>
    </source>
</evidence>
<sequence>MRVADSPSRGASDGGKRHKRDGAAASPEASNGAEAAATESISKRMRRRDSEGSDGVQEDREREGGVRGGPPPTGSTQPIHSGKSFRSGGGATEEGELR</sequence>
<feature type="region of interest" description="Disordered" evidence="1">
    <location>
        <begin position="1"/>
        <end position="98"/>
    </location>
</feature>
<dbReference type="Proteomes" id="UP000095192">
    <property type="component" value="Unassembled WGS sequence"/>
</dbReference>
<dbReference type="VEuPathDB" id="ToxoDB:cyc_07386"/>
<name>A0A1D3D710_9EIME</name>